<dbReference type="CDD" id="cd03025">
    <property type="entry name" value="DsbA_FrnE_like"/>
    <property type="match status" value="1"/>
</dbReference>
<proteinExistence type="predicted"/>
<dbReference type="Proteomes" id="UP000239920">
    <property type="component" value="Unassembled WGS sequence"/>
</dbReference>
<comment type="caution">
    <text evidence="1">The sequence shown here is derived from an EMBL/GenBank/DDBJ whole genome shotgun (WGS) entry which is preliminary data.</text>
</comment>
<evidence type="ECO:0000313" key="2">
    <source>
        <dbReference type="Proteomes" id="UP000239920"/>
    </source>
</evidence>
<dbReference type="RefSeq" id="WP_104688318.1">
    <property type="nucleotide sequence ID" value="NZ_PNFV01000002.1"/>
</dbReference>
<accession>A0A2J6NPG7</accession>
<gene>
    <name evidence="1" type="ORF">CK797_02875</name>
</gene>
<name>A0A2J6NPG7_9LACO</name>
<dbReference type="EMBL" id="PNFV01000002">
    <property type="protein sequence ID" value="PMB83220.1"/>
    <property type="molecule type" value="Genomic_DNA"/>
</dbReference>
<dbReference type="SUPFAM" id="SSF52833">
    <property type="entry name" value="Thioredoxin-like"/>
    <property type="match status" value="1"/>
</dbReference>
<dbReference type="Gene3D" id="3.40.30.10">
    <property type="entry name" value="Glutaredoxin"/>
    <property type="match status" value="1"/>
</dbReference>
<evidence type="ECO:0000313" key="1">
    <source>
        <dbReference type="EMBL" id="PMB83220.1"/>
    </source>
</evidence>
<dbReference type="Pfam" id="PF13743">
    <property type="entry name" value="Thioredoxin_5"/>
    <property type="match status" value="1"/>
</dbReference>
<sequence length="285" mass="33440">MEKLTITVVADPMMGMLWETWPTMRKLETHFGNQIEFKFMMGQLVKDVYDLVDNNVVRMYSKKVALNQYWTRLMQVYLQEERIAGMPIYMGGNERLFDENHTSSVPLNKGFRAIAGHDTKLEDRVIYEMQYDTVVENRQTTDLKYLVELAEKFGIAPAQFKERFNSTGIDNELEQEQQVMQQTQIDQLPAYLLTYNDKTYVVKGLPKYSEWLKLVDQVSQGKLKQQDVEFSLDAVNAVLDRHPHISSLELKEAFDLDDEQEVIDLLKDQELNRAKVKETIFYRKN</sequence>
<dbReference type="InterPro" id="IPR036249">
    <property type="entry name" value="Thioredoxin-like_sf"/>
</dbReference>
<protein>
    <submittedName>
        <fullName evidence="1">DsbA family protein</fullName>
    </submittedName>
</protein>
<dbReference type="OrthoDB" id="9799122at2"/>
<reference evidence="1 2" key="1">
    <citation type="submission" date="2017-09" db="EMBL/GenBank/DDBJ databases">
        <title>Bacterial strain isolated from the female urinary microbiota.</title>
        <authorList>
            <person name="Thomas-White K."/>
            <person name="Kumar N."/>
            <person name="Forster S."/>
            <person name="Putonti C."/>
            <person name="Lawley T."/>
            <person name="Wolfe A.J."/>
        </authorList>
    </citation>
    <scope>NUCLEOTIDE SEQUENCE [LARGE SCALE GENOMIC DNA]</scope>
    <source>
        <strain evidence="1 2">UMB0683</strain>
    </source>
</reference>
<organism evidence="1 2">
    <name type="scientific">Limosilactobacillus pontis</name>
    <dbReference type="NCBI Taxonomy" id="35787"/>
    <lineage>
        <taxon>Bacteria</taxon>
        <taxon>Bacillati</taxon>
        <taxon>Bacillota</taxon>
        <taxon>Bacilli</taxon>
        <taxon>Lactobacillales</taxon>
        <taxon>Lactobacillaceae</taxon>
        <taxon>Limosilactobacillus</taxon>
    </lineage>
</organism>
<dbReference type="AlphaFoldDB" id="A0A2J6NPG7"/>